<feature type="transmembrane region" description="Helical" evidence="7">
    <location>
        <begin position="12"/>
        <end position="39"/>
    </location>
</feature>
<feature type="transmembrane region" description="Helical" evidence="7">
    <location>
        <begin position="164"/>
        <end position="184"/>
    </location>
</feature>
<keyword evidence="4 7" id="KW-0812">Transmembrane</keyword>
<evidence type="ECO:0000256" key="4">
    <source>
        <dbReference type="ARBA" id="ARBA00022692"/>
    </source>
</evidence>
<evidence type="ECO:0000256" key="3">
    <source>
        <dbReference type="ARBA" id="ARBA00022475"/>
    </source>
</evidence>
<feature type="transmembrane region" description="Helical" evidence="7">
    <location>
        <begin position="76"/>
        <end position="103"/>
    </location>
</feature>
<dbReference type="InterPro" id="IPR004638">
    <property type="entry name" value="EmrB-like"/>
</dbReference>
<keyword evidence="10" id="KW-1185">Reference proteome</keyword>
<dbReference type="Gene3D" id="1.20.1250.20">
    <property type="entry name" value="MFS general substrate transporter like domains"/>
    <property type="match status" value="1"/>
</dbReference>
<proteinExistence type="predicted"/>
<dbReference type="EMBL" id="BAABCP010000001">
    <property type="protein sequence ID" value="GAA3935511.1"/>
    <property type="molecule type" value="Genomic_DNA"/>
</dbReference>
<keyword evidence="3" id="KW-1003">Cell membrane</keyword>
<evidence type="ECO:0000259" key="8">
    <source>
        <dbReference type="PROSITE" id="PS50850"/>
    </source>
</evidence>
<dbReference type="NCBIfam" id="TIGR00711">
    <property type="entry name" value="efflux_EmrB"/>
    <property type="match status" value="1"/>
</dbReference>
<comment type="caution">
    <text evidence="9">The sequence shown here is derived from an EMBL/GenBank/DDBJ whole genome shotgun (WGS) entry which is preliminary data.</text>
</comment>
<dbReference type="SUPFAM" id="SSF103473">
    <property type="entry name" value="MFS general substrate transporter"/>
    <property type="match status" value="1"/>
</dbReference>
<dbReference type="RefSeq" id="WP_344818654.1">
    <property type="nucleotide sequence ID" value="NZ_BAABCP010000001.1"/>
</dbReference>
<organism evidence="9 10">
    <name type="scientific">Microbacterium soli</name>
    <dbReference type="NCBI Taxonomy" id="446075"/>
    <lineage>
        <taxon>Bacteria</taxon>
        <taxon>Bacillati</taxon>
        <taxon>Actinomycetota</taxon>
        <taxon>Actinomycetes</taxon>
        <taxon>Micrococcales</taxon>
        <taxon>Microbacteriaceae</taxon>
        <taxon>Microbacterium</taxon>
    </lineage>
</organism>
<feature type="transmembrane region" description="Helical" evidence="7">
    <location>
        <begin position="45"/>
        <end position="64"/>
    </location>
</feature>
<feature type="transmembrane region" description="Helical" evidence="7">
    <location>
        <begin position="444"/>
        <end position="470"/>
    </location>
</feature>
<dbReference type="Gene3D" id="1.20.1720.10">
    <property type="entry name" value="Multidrug resistance protein D"/>
    <property type="match status" value="1"/>
</dbReference>
<name>A0ABP7N2Y4_9MICO</name>
<dbReference type="InterPro" id="IPR011701">
    <property type="entry name" value="MFS"/>
</dbReference>
<dbReference type="PANTHER" id="PTHR42718">
    <property type="entry name" value="MAJOR FACILITATOR SUPERFAMILY MULTIDRUG TRANSPORTER MFSC"/>
    <property type="match status" value="1"/>
</dbReference>
<evidence type="ECO:0000256" key="2">
    <source>
        <dbReference type="ARBA" id="ARBA00022448"/>
    </source>
</evidence>
<feature type="transmembrane region" description="Helical" evidence="7">
    <location>
        <begin position="298"/>
        <end position="320"/>
    </location>
</feature>
<dbReference type="PRINTS" id="PR01036">
    <property type="entry name" value="TCRTETB"/>
</dbReference>
<dbReference type="PROSITE" id="PS50850">
    <property type="entry name" value="MFS"/>
    <property type="match status" value="1"/>
</dbReference>
<dbReference type="InterPro" id="IPR020846">
    <property type="entry name" value="MFS_dom"/>
</dbReference>
<protein>
    <submittedName>
        <fullName evidence="9">DHA2 family efflux MFS transporter permease subunit</fullName>
    </submittedName>
</protein>
<feature type="transmembrane region" description="Helical" evidence="7">
    <location>
        <begin position="196"/>
        <end position="213"/>
    </location>
</feature>
<dbReference type="Pfam" id="PF07690">
    <property type="entry name" value="MFS_1"/>
    <property type="match status" value="1"/>
</dbReference>
<evidence type="ECO:0000256" key="6">
    <source>
        <dbReference type="ARBA" id="ARBA00023136"/>
    </source>
</evidence>
<dbReference type="Proteomes" id="UP001501591">
    <property type="component" value="Unassembled WGS sequence"/>
</dbReference>
<gene>
    <name evidence="9" type="ORF">GCM10022383_12400</name>
</gene>
<keyword evidence="5 7" id="KW-1133">Transmembrane helix</keyword>
<feature type="transmembrane region" description="Helical" evidence="7">
    <location>
        <begin position="356"/>
        <end position="380"/>
    </location>
</feature>
<feature type="transmembrane region" description="Helical" evidence="7">
    <location>
        <begin position="401"/>
        <end position="424"/>
    </location>
</feature>
<dbReference type="PANTHER" id="PTHR42718:SF42">
    <property type="entry name" value="EXPORT PROTEIN"/>
    <property type="match status" value="1"/>
</dbReference>
<evidence type="ECO:0000256" key="5">
    <source>
        <dbReference type="ARBA" id="ARBA00022989"/>
    </source>
</evidence>
<keyword evidence="6 7" id="KW-0472">Membrane</keyword>
<accession>A0ABP7N2Y4</accession>
<feature type="transmembrane region" description="Helical" evidence="7">
    <location>
        <begin position="332"/>
        <end position="350"/>
    </location>
</feature>
<sequence length="493" mass="50579">METSARPWSALWALLIGFFMILMDTTIVSIANPAILAAFAADLSLVIWATSAYLLAYAAPLLITGRLGDRFGPKRVYLAGLAVFTLASLACGLAGSIGVLVAVRAVQGIGAAMMTPQTMAIITRIFPPQGRGAAMGLWGSVAGVATLVGPLLGGVLVQTLGWEWIFFVNVPVGVVGFIAAWRLVPALSTRAHRIDGLGVALSGVGMLFLVFAIQEGRSFDWGVIAGIVSIPGLLIAGIVLIVLFLVWQRVMRGEPLLPLTLFRDRSFSLSNAAIFLVGIAITALPIPLAFYFQDARGLTPTVAALMIAPMAVVSGILGPYIGRLTDRIGPRWVTCGCALSAAGALTWYALSLSADAPLGMLLLPSAVLGVGVAGIFAPVASSATRNLPRELAGAGSGAYSAIRQVGSVLGSAAVAAVMAMRIAAEAPGAAGAGSAGRAPADVAGYAAALGQSLWLPASAFLLCAVVVAFYPPLARTALIQTGSSIQTMNGGRR</sequence>
<feature type="domain" description="Major facilitator superfamily (MFS) profile" evidence="8">
    <location>
        <begin position="10"/>
        <end position="475"/>
    </location>
</feature>
<feature type="transmembrane region" description="Helical" evidence="7">
    <location>
        <begin position="219"/>
        <end position="247"/>
    </location>
</feature>
<feature type="transmembrane region" description="Helical" evidence="7">
    <location>
        <begin position="133"/>
        <end position="152"/>
    </location>
</feature>
<evidence type="ECO:0000256" key="1">
    <source>
        <dbReference type="ARBA" id="ARBA00004651"/>
    </source>
</evidence>
<evidence type="ECO:0000313" key="10">
    <source>
        <dbReference type="Proteomes" id="UP001501591"/>
    </source>
</evidence>
<feature type="transmembrane region" description="Helical" evidence="7">
    <location>
        <begin position="268"/>
        <end position="292"/>
    </location>
</feature>
<evidence type="ECO:0000256" key="7">
    <source>
        <dbReference type="SAM" id="Phobius"/>
    </source>
</evidence>
<comment type="subcellular location">
    <subcellularLocation>
        <location evidence="1">Cell membrane</location>
        <topology evidence="1">Multi-pass membrane protein</topology>
    </subcellularLocation>
</comment>
<dbReference type="InterPro" id="IPR036259">
    <property type="entry name" value="MFS_trans_sf"/>
</dbReference>
<reference evidence="10" key="1">
    <citation type="journal article" date="2019" name="Int. J. Syst. Evol. Microbiol.">
        <title>The Global Catalogue of Microorganisms (GCM) 10K type strain sequencing project: providing services to taxonomists for standard genome sequencing and annotation.</title>
        <authorList>
            <consortium name="The Broad Institute Genomics Platform"/>
            <consortium name="The Broad Institute Genome Sequencing Center for Infectious Disease"/>
            <person name="Wu L."/>
            <person name="Ma J."/>
        </authorList>
    </citation>
    <scope>NUCLEOTIDE SEQUENCE [LARGE SCALE GENOMIC DNA]</scope>
    <source>
        <strain evidence="10">JCM 17024</strain>
    </source>
</reference>
<evidence type="ECO:0000313" key="9">
    <source>
        <dbReference type="EMBL" id="GAA3935511.1"/>
    </source>
</evidence>
<keyword evidence="2" id="KW-0813">Transport</keyword>